<comment type="caution">
    <text evidence="2">The sequence shown here is derived from an EMBL/GenBank/DDBJ whole genome shotgun (WGS) entry which is preliminary data.</text>
</comment>
<feature type="compositionally biased region" description="Acidic residues" evidence="1">
    <location>
        <begin position="371"/>
        <end position="385"/>
    </location>
</feature>
<dbReference type="EMBL" id="JAYKXP010000206">
    <property type="protein sequence ID" value="KAK7019647.1"/>
    <property type="molecule type" value="Genomic_DNA"/>
</dbReference>
<feature type="compositionally biased region" description="Low complexity" evidence="1">
    <location>
        <begin position="386"/>
        <end position="396"/>
    </location>
</feature>
<keyword evidence="3" id="KW-1185">Reference proteome</keyword>
<feature type="region of interest" description="Disordered" evidence="1">
    <location>
        <begin position="364"/>
        <end position="396"/>
    </location>
</feature>
<sequence length="783" mass="86322">MEPDSLSSLPYPAQAPLFDSLGPDDLMRVKRVSWALRCEVERYEKAAFGINVLYGPFFESNGDIERFRIVQGKYGALVSGSALVRVLSRERFDPSDLDVFVNKDGILEVGKLLVTLGYSFLPLATVQEGSRKTSVEQSSDFVLAVEAEFSTKAPNTGTVAERYDESAVAGVFNFLNKRGKQIQLVATRGEPIEAILGFYSTLVMNVATATQVVCMYPITSFVRRWALYLRPYTWSVIRARIKYEIRGWKSMDLVTADEAADVENELSVKTRWFGDKHCWVINLPPLQTPLQFDAYRSLRVTSWSLRYSAVAGARIVMNSMHLPSLSDTYVVTWEAERAVWHHPCFRSLDPCYTEDVVRIVVPDEGAASSQDVDDHEEDEDTDESSDGSCDTETSESSCSESVRAGFTKWKYTSGVGGCLHGDLAGTTTYDQAVEDFLSGLYPLIYEVEKVDPVLSVMKQAFQGIPKKHPVSERDVVLPVAHIVTIVQDCMHAVACVCSCDEIKLTLDFTAKPGDEAVWTTCRIMVPAASLAEVKEEVEGNSSDIKRVLSFLLNCIGEGAQSGGVGFAAVRDLHAYYQRQLLARDEAIRNLSDILAKIDASTARRPRLSGSRLYLENVFASLAPECHAFPYSFGDEDWESALDAGTQLTLSLLTVVSGMRILNSEAFPGRNTGTVEYKCVCSVVCGLDGDGILSGPVFRFSLSFVFRNVPCSLPSEMSSLERMVDYVPLDVGVLDRNLVSGMGSYAVTTRISITLLPPFIQKLGQVFREASGLAGRLASDRPVV</sequence>
<dbReference type="Proteomes" id="UP001383192">
    <property type="component" value="Unassembled WGS sequence"/>
</dbReference>
<dbReference type="AlphaFoldDB" id="A0AAW0B4B2"/>
<proteinExistence type="predicted"/>
<evidence type="ECO:0000313" key="3">
    <source>
        <dbReference type="Proteomes" id="UP001383192"/>
    </source>
</evidence>
<name>A0AAW0B4B2_9AGAR</name>
<evidence type="ECO:0008006" key="4">
    <source>
        <dbReference type="Google" id="ProtNLM"/>
    </source>
</evidence>
<evidence type="ECO:0000313" key="2">
    <source>
        <dbReference type="EMBL" id="KAK7019647.1"/>
    </source>
</evidence>
<gene>
    <name evidence="2" type="ORF">VNI00_018032</name>
</gene>
<accession>A0AAW0B4B2</accession>
<protein>
    <recommendedName>
        <fullName evidence="4">F-box domain-containing protein</fullName>
    </recommendedName>
</protein>
<organism evidence="2 3">
    <name type="scientific">Paramarasmius palmivorus</name>
    <dbReference type="NCBI Taxonomy" id="297713"/>
    <lineage>
        <taxon>Eukaryota</taxon>
        <taxon>Fungi</taxon>
        <taxon>Dikarya</taxon>
        <taxon>Basidiomycota</taxon>
        <taxon>Agaricomycotina</taxon>
        <taxon>Agaricomycetes</taxon>
        <taxon>Agaricomycetidae</taxon>
        <taxon>Agaricales</taxon>
        <taxon>Marasmiineae</taxon>
        <taxon>Marasmiaceae</taxon>
        <taxon>Paramarasmius</taxon>
    </lineage>
</organism>
<evidence type="ECO:0000256" key="1">
    <source>
        <dbReference type="SAM" id="MobiDB-lite"/>
    </source>
</evidence>
<reference evidence="2 3" key="1">
    <citation type="submission" date="2024-01" db="EMBL/GenBank/DDBJ databases">
        <title>A draft genome for a cacao thread blight-causing isolate of Paramarasmius palmivorus.</title>
        <authorList>
            <person name="Baruah I.K."/>
            <person name="Bukari Y."/>
            <person name="Amoako-Attah I."/>
            <person name="Meinhardt L.W."/>
            <person name="Bailey B.A."/>
            <person name="Cohen S.P."/>
        </authorList>
    </citation>
    <scope>NUCLEOTIDE SEQUENCE [LARGE SCALE GENOMIC DNA]</scope>
    <source>
        <strain evidence="2 3">GH-12</strain>
    </source>
</reference>